<evidence type="ECO:0000259" key="5">
    <source>
        <dbReference type="PROSITE" id="PS51755"/>
    </source>
</evidence>
<evidence type="ECO:0000313" key="6">
    <source>
        <dbReference type="EMBL" id="MDC8011259.1"/>
    </source>
</evidence>
<dbReference type="Gene3D" id="1.10.10.10">
    <property type="entry name" value="Winged helix-like DNA-binding domain superfamily/Winged helix DNA-binding domain"/>
    <property type="match status" value="1"/>
</dbReference>
<dbReference type="PANTHER" id="PTHR36842:SF1">
    <property type="entry name" value="PROTEIN TOLB"/>
    <property type="match status" value="1"/>
</dbReference>
<feature type="transmembrane region" description="Helical" evidence="4">
    <location>
        <begin position="144"/>
        <end position="162"/>
    </location>
</feature>
<sequence length="713" mass="75978">MRPEALADIARNRSLSVAGRRVDVGALRVIGDGTNDNARLTPKALGVLLELAREPGVTRTREELLERVWGGAGGNDVLTQAVKELRRVFCDDPTDPRFIETVPRLGYRLLADVDWNCGRALPEAANQPVADTAVQLHAAYRRRTVFTVVCTLAMVAATFVMLDRRGDARVAAVYAARVEAAPTLTTDPGAETAPRVSPDGTRVAYVAADIDSGRPRVHLRSVAGAGTLRPTHGGGDESSPVWSADGSELAFVRASASACEFVTVPALGGAERRRGTCDAGMTGDFDWSPDGTQFVLATARRGDTARLAHRSVTAGEAVPFDYAHDPNQHDAYPRYAPDGRRIAFRRGLPPYFDLYVVGARGGAVRRVTRLGADIHGFDWLPDGRSLVFASSHGGAPALYRVDADGGNVEPLGVGLAQSPAFARQGRTAVYEVPRLRTTLRGIVLGDAGAPSDVAASTGSDSQPALSPDDTRVAFISDRNGRPQLWLYDGAERQAVALTHDADAQLNYPEWNGAGTHVLVTRRRNGVGQLVEIDLASQTQRAVSPPQYDVHYGIYAPSGGFLAIVQHEDGPRLLRFASDASLPAVLARNASWVGADAVAGDVYYSRPDGQTVLRLAPGGAQTVDDSVVATIAGGNAWRIAAGALWYLDADADRHVALKRRALAGDGTGETQQAWRSDEPIDASHFSIGADAHRVLVTGIVRDDTDIGLLRIIGK</sequence>
<keyword evidence="4" id="KW-0472">Membrane</keyword>
<protein>
    <submittedName>
        <fullName evidence="6">Winged helix-turn-helix domain-containing protein</fullName>
    </submittedName>
</protein>
<dbReference type="InterPro" id="IPR011042">
    <property type="entry name" value="6-blade_b-propeller_TolB-like"/>
</dbReference>
<keyword evidence="4" id="KW-0812">Transmembrane</keyword>
<gene>
    <name evidence="6" type="ORF">OD750_001720</name>
</gene>
<dbReference type="Pfam" id="PF07676">
    <property type="entry name" value="PD40"/>
    <property type="match status" value="5"/>
</dbReference>
<proteinExistence type="inferred from homology"/>
<organism evidence="6 7">
    <name type="scientific">Tahibacter soli</name>
    <dbReference type="NCBI Taxonomy" id="2983605"/>
    <lineage>
        <taxon>Bacteria</taxon>
        <taxon>Pseudomonadati</taxon>
        <taxon>Pseudomonadota</taxon>
        <taxon>Gammaproteobacteria</taxon>
        <taxon>Lysobacterales</taxon>
        <taxon>Rhodanobacteraceae</taxon>
        <taxon>Tahibacter</taxon>
    </lineage>
</organism>
<dbReference type="PANTHER" id="PTHR36842">
    <property type="entry name" value="PROTEIN TOLB HOMOLOG"/>
    <property type="match status" value="1"/>
</dbReference>
<dbReference type="InterPro" id="IPR011044">
    <property type="entry name" value="Quino_amine_DH_bsu"/>
</dbReference>
<dbReference type="EMBL" id="JAOVZO020000001">
    <property type="protein sequence ID" value="MDC8011259.1"/>
    <property type="molecule type" value="Genomic_DNA"/>
</dbReference>
<dbReference type="Gene3D" id="2.120.10.30">
    <property type="entry name" value="TolB, C-terminal domain"/>
    <property type="match status" value="3"/>
</dbReference>
<evidence type="ECO:0000256" key="1">
    <source>
        <dbReference type="ARBA" id="ARBA00009820"/>
    </source>
</evidence>
<dbReference type="SUPFAM" id="SSF50969">
    <property type="entry name" value="YVTN repeat-like/Quinoprotein amine dehydrogenase"/>
    <property type="match status" value="1"/>
</dbReference>
<evidence type="ECO:0000313" key="7">
    <source>
        <dbReference type="Proteomes" id="UP001139971"/>
    </source>
</evidence>
<dbReference type="Pfam" id="PF00486">
    <property type="entry name" value="Trans_reg_C"/>
    <property type="match status" value="1"/>
</dbReference>
<dbReference type="InterPro" id="IPR011659">
    <property type="entry name" value="WD40"/>
</dbReference>
<reference evidence="6" key="1">
    <citation type="submission" date="2023-02" db="EMBL/GenBank/DDBJ databases">
        <title>Tahibacter soli sp. nov. isolated from soil.</title>
        <authorList>
            <person name="Baek J.H."/>
            <person name="Lee J.K."/>
            <person name="Choi D.G."/>
            <person name="Jeon C.O."/>
        </authorList>
    </citation>
    <scope>NUCLEOTIDE SEQUENCE</scope>
    <source>
        <strain evidence="6">BL</strain>
    </source>
</reference>
<accession>A0A9X3YFW3</accession>
<dbReference type="SMART" id="SM00862">
    <property type="entry name" value="Trans_reg_C"/>
    <property type="match status" value="1"/>
</dbReference>
<comment type="similarity">
    <text evidence="1">Belongs to the TolB family.</text>
</comment>
<dbReference type="InterPro" id="IPR036388">
    <property type="entry name" value="WH-like_DNA-bd_sf"/>
</dbReference>
<keyword evidence="2 3" id="KW-0238">DNA-binding</keyword>
<name>A0A9X3YFW3_9GAMM</name>
<dbReference type="GO" id="GO:0006355">
    <property type="term" value="P:regulation of DNA-templated transcription"/>
    <property type="evidence" value="ECO:0007669"/>
    <property type="project" value="InterPro"/>
</dbReference>
<dbReference type="CDD" id="cd00383">
    <property type="entry name" value="trans_reg_C"/>
    <property type="match status" value="1"/>
</dbReference>
<dbReference type="InterPro" id="IPR016032">
    <property type="entry name" value="Sig_transdc_resp-reg_C-effctor"/>
</dbReference>
<feature type="domain" description="OmpR/PhoB-type" evidence="5">
    <location>
        <begin position="12"/>
        <end position="111"/>
    </location>
</feature>
<dbReference type="RefSeq" id="WP_263543720.1">
    <property type="nucleotide sequence ID" value="NZ_JAOVZO020000001.1"/>
</dbReference>
<dbReference type="GO" id="GO:0000160">
    <property type="term" value="P:phosphorelay signal transduction system"/>
    <property type="evidence" value="ECO:0007669"/>
    <property type="project" value="InterPro"/>
</dbReference>
<evidence type="ECO:0000256" key="2">
    <source>
        <dbReference type="ARBA" id="ARBA00023125"/>
    </source>
</evidence>
<dbReference type="SUPFAM" id="SSF82171">
    <property type="entry name" value="DPP6 N-terminal domain-like"/>
    <property type="match status" value="1"/>
</dbReference>
<keyword evidence="7" id="KW-1185">Reference proteome</keyword>
<dbReference type="SUPFAM" id="SSF46894">
    <property type="entry name" value="C-terminal effector domain of the bipartite response regulators"/>
    <property type="match status" value="1"/>
</dbReference>
<comment type="caution">
    <text evidence="6">The sequence shown here is derived from an EMBL/GenBank/DDBJ whole genome shotgun (WGS) entry which is preliminary data.</text>
</comment>
<evidence type="ECO:0000256" key="3">
    <source>
        <dbReference type="PROSITE-ProRule" id="PRU01091"/>
    </source>
</evidence>
<evidence type="ECO:0000256" key="4">
    <source>
        <dbReference type="SAM" id="Phobius"/>
    </source>
</evidence>
<dbReference type="AlphaFoldDB" id="A0A9X3YFW3"/>
<dbReference type="InterPro" id="IPR001867">
    <property type="entry name" value="OmpR/PhoB-type_DNA-bd"/>
</dbReference>
<keyword evidence="4" id="KW-1133">Transmembrane helix</keyword>
<dbReference type="GO" id="GO:0003677">
    <property type="term" value="F:DNA binding"/>
    <property type="evidence" value="ECO:0007669"/>
    <property type="project" value="UniProtKB-UniRule"/>
</dbReference>
<dbReference type="PROSITE" id="PS51755">
    <property type="entry name" value="OMPR_PHOB"/>
    <property type="match status" value="1"/>
</dbReference>
<dbReference type="Proteomes" id="UP001139971">
    <property type="component" value="Unassembled WGS sequence"/>
</dbReference>
<feature type="DNA-binding region" description="OmpR/PhoB-type" evidence="3">
    <location>
        <begin position="12"/>
        <end position="111"/>
    </location>
</feature>